<dbReference type="Proteomes" id="UP000618051">
    <property type="component" value="Unassembled WGS sequence"/>
</dbReference>
<feature type="compositionally biased region" description="Polar residues" evidence="18">
    <location>
        <begin position="777"/>
        <end position="789"/>
    </location>
</feature>
<evidence type="ECO:0000256" key="13">
    <source>
        <dbReference type="ARBA" id="ARBA00023242"/>
    </source>
</evidence>
<dbReference type="CDD" id="cd12202">
    <property type="entry name" value="CASP8AP2"/>
    <property type="match status" value="1"/>
</dbReference>
<keyword evidence="8" id="KW-0007">Acetylation</keyword>
<evidence type="ECO:0000256" key="11">
    <source>
        <dbReference type="ARBA" id="ARBA00023159"/>
    </source>
</evidence>
<reference evidence="20" key="3">
    <citation type="submission" date="2022-01" db="EMBL/GenBank/DDBJ databases">
        <authorList>
            <person name="Rubenstein D.R."/>
        </authorList>
    </citation>
    <scope>NUCLEOTIDE SEQUENCE</scope>
    <source>
        <strain evidence="20">SS15</strain>
        <tissue evidence="20">Liver</tissue>
    </source>
</reference>
<feature type="region of interest" description="Disordered" evidence="18">
    <location>
        <begin position="1243"/>
        <end position="1302"/>
    </location>
</feature>
<evidence type="ECO:0000256" key="17">
    <source>
        <dbReference type="SAM" id="Coils"/>
    </source>
</evidence>
<evidence type="ECO:0000256" key="7">
    <source>
        <dbReference type="ARBA" id="ARBA00022703"/>
    </source>
</evidence>
<dbReference type="GO" id="GO:0003714">
    <property type="term" value="F:transcription corepressor activity"/>
    <property type="evidence" value="ECO:0007669"/>
    <property type="project" value="TreeGrafter"/>
</dbReference>
<dbReference type="GO" id="GO:0016605">
    <property type="term" value="C:PML body"/>
    <property type="evidence" value="ECO:0007669"/>
    <property type="project" value="UniProtKB-SubCell"/>
</dbReference>
<feature type="compositionally biased region" description="Low complexity" evidence="18">
    <location>
        <begin position="1569"/>
        <end position="1584"/>
    </location>
</feature>
<evidence type="ECO:0000256" key="9">
    <source>
        <dbReference type="ARBA" id="ARBA00023015"/>
    </source>
</evidence>
<feature type="compositionally biased region" description="Basic and acidic residues" evidence="18">
    <location>
        <begin position="1713"/>
        <end position="1730"/>
    </location>
</feature>
<evidence type="ECO:0000256" key="16">
    <source>
        <dbReference type="ARBA" id="ARBA00078515"/>
    </source>
</evidence>
<dbReference type="InterPro" id="IPR009057">
    <property type="entry name" value="Homeodomain-like_sf"/>
</dbReference>
<evidence type="ECO:0000256" key="14">
    <source>
        <dbReference type="ARBA" id="ARBA00023306"/>
    </source>
</evidence>
<feature type="compositionally biased region" description="Basic and acidic residues" evidence="18">
    <location>
        <begin position="436"/>
        <end position="494"/>
    </location>
</feature>
<dbReference type="SUPFAM" id="SSF46689">
    <property type="entry name" value="Homeodomain-like"/>
    <property type="match status" value="1"/>
</dbReference>
<feature type="compositionally biased region" description="Basic and acidic residues" evidence="18">
    <location>
        <begin position="1267"/>
        <end position="1278"/>
    </location>
</feature>
<feature type="compositionally biased region" description="Low complexity" evidence="18">
    <location>
        <begin position="1906"/>
        <end position="1917"/>
    </location>
</feature>
<evidence type="ECO:0000256" key="1">
    <source>
        <dbReference type="ARBA" id="ARBA00004173"/>
    </source>
</evidence>
<feature type="region of interest" description="Disordered" evidence="18">
    <location>
        <begin position="176"/>
        <end position="198"/>
    </location>
</feature>
<feature type="region of interest" description="Disordered" evidence="18">
    <location>
        <begin position="1315"/>
        <end position="1340"/>
    </location>
</feature>
<keyword evidence="7" id="KW-0053">Apoptosis</keyword>
<evidence type="ECO:0000256" key="3">
    <source>
        <dbReference type="ARBA" id="ARBA00004496"/>
    </source>
</evidence>
<dbReference type="FunFam" id="1.10.10.60:FF:000265">
    <property type="entry name" value="CASP8-associated protein 2 isoform X1"/>
    <property type="match status" value="1"/>
</dbReference>
<dbReference type="PANTHER" id="PTHR15489">
    <property type="entry name" value="CASPASE 8 ASSOCIATED PROTEIN 2"/>
    <property type="match status" value="1"/>
</dbReference>
<evidence type="ECO:0000256" key="5">
    <source>
        <dbReference type="ARBA" id="ARBA00022491"/>
    </source>
</evidence>
<evidence type="ECO:0000313" key="20">
    <source>
        <dbReference type="EMBL" id="KAI1241079.1"/>
    </source>
</evidence>
<feature type="compositionally biased region" description="Polar residues" evidence="18">
    <location>
        <begin position="1679"/>
        <end position="1688"/>
    </location>
</feature>
<evidence type="ECO:0000256" key="6">
    <source>
        <dbReference type="ARBA" id="ARBA00022553"/>
    </source>
</evidence>
<feature type="compositionally biased region" description="Basic residues" evidence="18">
    <location>
        <begin position="495"/>
        <end position="506"/>
    </location>
</feature>
<evidence type="ECO:0000256" key="15">
    <source>
        <dbReference type="ARBA" id="ARBA00069865"/>
    </source>
</evidence>
<keyword evidence="10" id="KW-0496">Mitochondrion</keyword>
<feature type="compositionally biased region" description="Basic and acidic residues" evidence="18">
    <location>
        <begin position="507"/>
        <end position="524"/>
    </location>
</feature>
<keyword evidence="5" id="KW-0678">Repressor</keyword>
<feature type="compositionally biased region" description="Acidic residues" evidence="18">
    <location>
        <begin position="1003"/>
        <end position="1017"/>
    </location>
</feature>
<feature type="compositionally biased region" description="Polar residues" evidence="18">
    <location>
        <begin position="285"/>
        <end position="294"/>
    </location>
</feature>
<feature type="region of interest" description="Disordered" evidence="18">
    <location>
        <begin position="997"/>
        <end position="1063"/>
    </location>
</feature>
<feature type="compositionally biased region" description="Basic and acidic residues" evidence="18">
    <location>
        <begin position="1855"/>
        <end position="1899"/>
    </location>
</feature>
<feature type="compositionally biased region" description="Basic and acidic residues" evidence="18">
    <location>
        <begin position="794"/>
        <end position="830"/>
    </location>
</feature>
<evidence type="ECO:0000256" key="8">
    <source>
        <dbReference type="ARBA" id="ARBA00022990"/>
    </source>
</evidence>
<keyword evidence="6" id="KW-0597">Phosphoprotein</keyword>
<dbReference type="GO" id="GO:0005739">
    <property type="term" value="C:mitochondrion"/>
    <property type="evidence" value="ECO:0007669"/>
    <property type="project" value="UniProtKB-SubCell"/>
</dbReference>
<feature type="compositionally biased region" description="Polar residues" evidence="18">
    <location>
        <begin position="1035"/>
        <end position="1055"/>
    </location>
</feature>
<feature type="region of interest" description="Disordered" evidence="18">
    <location>
        <begin position="1621"/>
        <end position="1660"/>
    </location>
</feature>
<feature type="compositionally biased region" description="Basic and acidic residues" evidence="18">
    <location>
        <begin position="317"/>
        <end position="368"/>
    </location>
</feature>
<dbReference type="GO" id="GO:0036337">
    <property type="term" value="P:Fas signaling pathway"/>
    <property type="evidence" value="ECO:0007669"/>
    <property type="project" value="TreeGrafter"/>
</dbReference>
<evidence type="ECO:0000256" key="18">
    <source>
        <dbReference type="SAM" id="MobiDB-lite"/>
    </source>
</evidence>
<comment type="caution">
    <text evidence="19">The sequence shown here is derived from an EMBL/GenBank/DDBJ whole genome shotgun (WGS) entry which is preliminary data.</text>
</comment>
<feature type="compositionally biased region" description="Polar residues" evidence="18">
    <location>
        <begin position="1785"/>
        <end position="1794"/>
    </location>
</feature>
<reference evidence="20 21" key="2">
    <citation type="journal article" date="2021" name="J. Hered.">
        <title>Feather Gene Expression Elucidates the Developmental Basis of Plumage Iridescence in African Starlings.</title>
        <authorList>
            <person name="Rubenstein D.R."/>
            <person name="Corvelo A."/>
            <person name="MacManes M.D."/>
            <person name="Maia R."/>
            <person name="Narzisi G."/>
            <person name="Rousaki A."/>
            <person name="Vandenabeele P."/>
            <person name="Shawkey M.D."/>
            <person name="Solomon J."/>
        </authorList>
    </citation>
    <scope>NUCLEOTIDE SEQUENCE [LARGE SCALE GENOMIC DNA]</scope>
    <source>
        <strain evidence="20">SS15</strain>
    </source>
</reference>
<keyword evidence="4" id="KW-0963">Cytoplasm</keyword>
<sequence length="1987" mass="221836">MVTEASPFREGDESSVDIYDGLDSSLSISDNFAPSTTPSRSSLNLFDEILIEEGTAKKASYDELQAEYGKCQQQIKELMKKFKEIQAQNIILQNENQALKKNISALIKTARVEINRKDEEISHLRQRLLEFPNHRSIFTRTYLPGSTKTKDSKFRSSDFGDNMKMEHRMKNDCSKDAYHSYSSHNMDSGKSGSEKRNTPVLLKYPPEELCNDGTHTCAPSYDHSSNKDNRKERKEAKSNEQHSRGNVSKYKREVHQSTGNDGDGEEGNLDPQQKPKTLSEKASKNELQQKNQSMKLKCSPSVERRIERGISSWEKQTAGKDRFQTRSELYGDERLQNVLKKDIKTHDKGEKHAGQKSKLNEKLQEQPRRPGRGSSPHSKNEHSKSLHESRKCRVEESRKVKHIDCKRDRGTDDHTSREGRTSPSNSNSREHKHARLKESSSRHEWETAHSKSERHRTEEKRKREREDQDENRHFRNEKKVAKEFSHQCVKDSKKGTHVTKSKRNKSRKPEETSRVADSLKDKVPKTKRNRTGPKSKDLKLSFMEKLNLTLSPNKKQCLSTMDRLKTPSQKATDEAGTGLALQAELLDSAHPIDCGPTEHSHSILQVLDTAAQGHMESSLPVSVSSENGALKVAAADPSQSEALPAVTADEPSSGTLPEAEGHQVQPQALPEAAEVPDEMEAEMLSEVAETCDLVELEDSVKTAAMTGLNHPESLTLEVTGSVAECEELPVIEGEIQDDYVPAAEVAQPEPARASMEDLPESAAEKKEEDKIWLAADTESSADQCGSQNVVLDDSEARSSDDLKSSDTADDISETKPDSLMEVVKDDDHLAAENVGNPIEEKSTCEVNTSTSCSLDRTKISDKDEPLVDQNTCDLGPDLTDNSTATASSLSGEMCPVTKERETNPVSVDDDSSILSIDLNHLRYIPKAISPLTSPVRPSAKALKMESPCKGLVKTYNKDLIPESTVVICPSKNLSKEVNKENQKPVSLSDEHLEIESRLSISSDEIEEGEILSSDEDKEESKPERGSENPKMSRPKASSETRNLTSSPQNQNSKTVHSNEDNGKFVSVQVSAQKNRERHKNQTFRSSKNIRKKKTVSIACLEKIVHVIVEPSNIHEIMQMLRAIRKQMRKSYMKFKVHFPVQHFHRIIESGIINFTALIRYLNFSKMCALGDTLKLNICDTIESKLKQVKKNAIVDRLFDQQVSDMKKQLWKFVDEQLDYLFEKIKRIIIKLCDVGNEAEEGKFETAGKQNHKISNKNDVQRSRKKSLKDGSEKPEEYTSKQTVDYQHSKCHHEKNKTGTPKTAFTKCLNSIDNTRNSQPKVHLSKENNLQNTPTPLKGVKYDREGLQQSRDANKSDLSYELLTEQQASSLTFNLVSDAQMGEIFKSLLQGSDLLEKNGGTINRNECEFRTPEKQFLDTHKCRDNAAELEQDITPKETCMDCKLEEDISWTIVSPVRAPSLTPRPQMPVDPDVLDESCMFEVSTNSASCKEDECNLQKNKSCVSSILLEDLAVSLTIPSPLKSDAHLSFLKPENNSSSAPEGVVSAHYSEDALLGEEDATEQDIHLALESDNSSSKSSCSSSWTSRPVAPGFQCRPSLPMQAVIMEKSNDHFIVKIRRAVPSASPASDQTAPVKEAQASSAKIGKGEMRTGGNEGDSQSATMKETVKPDLVKMDHLPHVSTEQEQNPTLAQPLKESHNSTGKEETTGLLVTCRKSPDKESHDTESPDKGSEQSEAQKLQVSENINEMHIRSQASFPAGCSMKSCITDSIVSGTSCHAMESRADNGTWETSTGNSEVSDKKEELEKCFDASIDVTEEHSNESVAGECDLETKPSSKINGGCQISIDDKTNKKRKKETVKENSSSKRQRKGTESAGERTDESNIRSEDRNSSPKECSGKKNELQQNKDPSPLASSQSSPSLYAKNIIKKKGEVVVSWTRNDDREILLECQRKGPSSKTFVSLATRLNKSPNQVSERFKQLMKLFKKSKCR</sequence>
<feature type="region of interest" description="Disordered" evidence="18">
    <location>
        <begin position="1836"/>
        <end position="1917"/>
    </location>
</feature>
<feature type="compositionally biased region" description="Basic and acidic residues" evidence="18">
    <location>
        <begin position="762"/>
        <end position="771"/>
    </location>
</feature>
<keyword evidence="12" id="KW-0804">Transcription</keyword>
<keyword evidence="11" id="KW-0010">Activator</keyword>
<evidence type="ECO:0000256" key="2">
    <source>
        <dbReference type="ARBA" id="ARBA00004322"/>
    </source>
</evidence>
<feature type="region of interest" description="Disordered" evidence="18">
    <location>
        <begin position="1568"/>
        <end position="1591"/>
    </location>
</feature>
<keyword evidence="17" id="KW-0175">Coiled coil</keyword>
<comment type="subcellular location">
    <subcellularLocation>
        <location evidence="3">Cytoplasm</location>
    </subcellularLocation>
    <subcellularLocation>
        <location evidence="1">Mitochondrion</location>
    </subcellularLocation>
    <subcellularLocation>
        <location evidence="2">Nucleus</location>
        <location evidence="2">PML body</location>
    </subcellularLocation>
</comment>
<keyword evidence="9" id="KW-0805">Transcription regulation</keyword>
<dbReference type="InterPro" id="IPR049257">
    <property type="entry name" value="Gon4l/CASP8AP2_myb-like"/>
</dbReference>
<organism evidence="19">
    <name type="scientific">Lamprotornis superbus</name>
    <dbReference type="NCBI Taxonomy" id="245042"/>
    <lineage>
        <taxon>Eukaryota</taxon>
        <taxon>Metazoa</taxon>
        <taxon>Chordata</taxon>
        <taxon>Craniata</taxon>
        <taxon>Vertebrata</taxon>
        <taxon>Euteleostomi</taxon>
        <taxon>Archelosauria</taxon>
        <taxon>Archosauria</taxon>
        <taxon>Dinosauria</taxon>
        <taxon>Saurischia</taxon>
        <taxon>Theropoda</taxon>
        <taxon>Coelurosauria</taxon>
        <taxon>Aves</taxon>
        <taxon>Neognathae</taxon>
        <taxon>Neoaves</taxon>
        <taxon>Telluraves</taxon>
        <taxon>Australaves</taxon>
        <taxon>Passeriformes</taxon>
        <taxon>Sturnidae</taxon>
        <taxon>Lamprotornis</taxon>
    </lineage>
</organism>
<evidence type="ECO:0000313" key="21">
    <source>
        <dbReference type="Proteomes" id="UP000618051"/>
    </source>
</evidence>
<dbReference type="InterPro" id="IPR039674">
    <property type="entry name" value="FLASH"/>
</dbReference>
<dbReference type="Gene3D" id="1.10.10.60">
    <property type="entry name" value="Homeodomain-like"/>
    <property type="match status" value="1"/>
</dbReference>
<keyword evidence="21" id="KW-1185">Reference proteome</keyword>
<feature type="compositionally biased region" description="Basic and acidic residues" evidence="18">
    <location>
        <begin position="378"/>
        <end position="420"/>
    </location>
</feature>
<feature type="compositionally biased region" description="Basic and acidic residues" evidence="18">
    <location>
        <begin position="1693"/>
        <end position="1704"/>
    </location>
</feature>
<feature type="compositionally biased region" description="Polar residues" evidence="18">
    <location>
        <begin position="180"/>
        <end position="191"/>
    </location>
</feature>
<dbReference type="EMBL" id="JADDUC020000003">
    <property type="protein sequence ID" value="KAI1241079.1"/>
    <property type="molecule type" value="Genomic_DNA"/>
</dbReference>
<feature type="compositionally biased region" description="Basic and acidic residues" evidence="18">
    <location>
        <begin position="224"/>
        <end position="243"/>
    </location>
</feature>
<keyword evidence="13" id="KW-0539">Nucleus</keyword>
<feature type="region of interest" description="Disordered" evidence="18">
    <location>
        <begin position="213"/>
        <end position="537"/>
    </location>
</feature>
<protein>
    <recommendedName>
        <fullName evidence="15">CASP8-associated protein 2</fullName>
    </recommendedName>
    <alternativeName>
        <fullName evidence="16">FLICE-associated huge protein</fullName>
    </alternativeName>
</protein>
<feature type="compositionally biased region" description="Basic and acidic residues" evidence="18">
    <location>
        <begin position="1018"/>
        <end position="1027"/>
    </location>
</feature>
<accession>A0A835NM61</accession>
<dbReference type="PANTHER" id="PTHR15489:SF2">
    <property type="entry name" value="CASP8-ASSOCIATED PROTEIN 2"/>
    <property type="match status" value="1"/>
</dbReference>
<evidence type="ECO:0000256" key="12">
    <source>
        <dbReference type="ARBA" id="ARBA00023163"/>
    </source>
</evidence>
<feature type="region of interest" description="Disordered" evidence="18">
    <location>
        <begin position="748"/>
        <end position="842"/>
    </location>
</feature>
<reference evidence="19" key="1">
    <citation type="submission" date="2020-10" db="EMBL/GenBank/DDBJ databases">
        <title>Feather gene expression reveals the developmental basis of iridescence in African starlings.</title>
        <authorList>
            <person name="Rubenstein D.R."/>
        </authorList>
    </citation>
    <scope>NUCLEOTIDE SEQUENCE</scope>
    <source>
        <strain evidence="19">SS15</strain>
        <tissue evidence="19">Liver</tissue>
    </source>
</reference>
<evidence type="ECO:0000256" key="4">
    <source>
        <dbReference type="ARBA" id="ARBA00022490"/>
    </source>
</evidence>
<dbReference type="EMBL" id="JADDUC010000132">
    <property type="protein sequence ID" value="KAG0117683.1"/>
    <property type="molecule type" value="Genomic_DNA"/>
</dbReference>
<keyword evidence="14" id="KW-0131">Cell cycle</keyword>
<dbReference type="GO" id="GO:0008625">
    <property type="term" value="P:extrinsic apoptotic signaling pathway via death domain receptors"/>
    <property type="evidence" value="ECO:0007669"/>
    <property type="project" value="UniProtKB-ARBA"/>
</dbReference>
<evidence type="ECO:0000313" key="19">
    <source>
        <dbReference type="EMBL" id="KAG0117683.1"/>
    </source>
</evidence>
<feature type="region of interest" description="Disordered" evidence="18">
    <location>
        <begin position="634"/>
        <end position="667"/>
    </location>
</feature>
<dbReference type="OrthoDB" id="1938039at2759"/>
<evidence type="ECO:0000256" key="10">
    <source>
        <dbReference type="ARBA" id="ARBA00023128"/>
    </source>
</evidence>
<dbReference type="Pfam" id="PF21227">
    <property type="entry name" value="Myb_DNA-binding_7"/>
    <property type="match status" value="1"/>
</dbReference>
<feature type="coiled-coil region" evidence="17">
    <location>
        <begin position="61"/>
        <end position="127"/>
    </location>
</feature>
<proteinExistence type="predicted"/>
<feature type="region of interest" description="Disordered" evidence="18">
    <location>
        <begin position="1679"/>
        <end position="1736"/>
    </location>
</feature>
<gene>
    <name evidence="20" type="ORF">IHE44_0009540</name>
    <name evidence="19" type="ORF">IHE44_002342</name>
</gene>
<feature type="region of interest" description="Disordered" evidence="18">
    <location>
        <begin position="1780"/>
        <end position="1801"/>
    </location>
</feature>
<name>A0A835NM61_9PASS</name>